<reference evidence="3" key="1">
    <citation type="submission" date="2025-08" db="UniProtKB">
        <authorList>
            <consortium name="RefSeq"/>
        </authorList>
    </citation>
    <scope>IDENTIFICATION</scope>
</reference>
<feature type="compositionally biased region" description="Polar residues" evidence="1">
    <location>
        <begin position="217"/>
        <end position="231"/>
    </location>
</feature>
<feature type="region of interest" description="Disordered" evidence="1">
    <location>
        <begin position="368"/>
        <end position="408"/>
    </location>
</feature>
<feature type="compositionally biased region" description="Basic residues" evidence="1">
    <location>
        <begin position="903"/>
        <end position="912"/>
    </location>
</feature>
<feature type="compositionally biased region" description="Acidic residues" evidence="1">
    <location>
        <begin position="464"/>
        <end position="489"/>
    </location>
</feature>
<feature type="region of interest" description="Disordered" evidence="1">
    <location>
        <begin position="214"/>
        <end position="268"/>
    </location>
</feature>
<evidence type="ECO:0000256" key="1">
    <source>
        <dbReference type="SAM" id="MobiDB-lite"/>
    </source>
</evidence>
<feature type="compositionally biased region" description="Basic and acidic residues" evidence="1">
    <location>
        <begin position="617"/>
        <end position="644"/>
    </location>
</feature>
<dbReference type="RefSeq" id="XP_026678360.1">
    <property type="nucleotide sequence ID" value="XM_026822559.1"/>
</dbReference>
<proteinExistence type="predicted"/>
<organism evidence="2 3">
    <name type="scientific">Diaphorina citri</name>
    <name type="common">Asian citrus psyllid</name>
    <dbReference type="NCBI Taxonomy" id="121845"/>
    <lineage>
        <taxon>Eukaryota</taxon>
        <taxon>Metazoa</taxon>
        <taxon>Ecdysozoa</taxon>
        <taxon>Arthropoda</taxon>
        <taxon>Hexapoda</taxon>
        <taxon>Insecta</taxon>
        <taxon>Pterygota</taxon>
        <taxon>Neoptera</taxon>
        <taxon>Paraneoptera</taxon>
        <taxon>Hemiptera</taxon>
        <taxon>Sternorrhyncha</taxon>
        <taxon>Psylloidea</taxon>
        <taxon>Psyllidae</taxon>
        <taxon>Diaphorininae</taxon>
        <taxon>Diaphorina</taxon>
    </lineage>
</organism>
<feature type="compositionally biased region" description="Basic and acidic residues" evidence="1">
    <location>
        <begin position="795"/>
        <end position="846"/>
    </location>
</feature>
<accession>A0A3Q0IVG6</accession>
<feature type="compositionally biased region" description="Basic and acidic residues" evidence="1">
    <location>
        <begin position="175"/>
        <end position="187"/>
    </location>
</feature>
<feature type="compositionally biased region" description="Basic and acidic residues" evidence="1">
    <location>
        <begin position="380"/>
        <end position="391"/>
    </location>
</feature>
<feature type="compositionally biased region" description="Polar residues" evidence="1">
    <location>
        <begin position="188"/>
        <end position="199"/>
    </location>
</feature>
<feature type="compositionally biased region" description="Basic and acidic residues" evidence="1">
    <location>
        <begin position="259"/>
        <end position="268"/>
    </location>
</feature>
<dbReference type="Proteomes" id="UP000079169">
    <property type="component" value="Unplaced"/>
</dbReference>
<keyword evidence="2" id="KW-1185">Reference proteome</keyword>
<protein>
    <submittedName>
        <fullName evidence="3">Uncharacterized protein DDB_G0283697-like</fullName>
    </submittedName>
</protein>
<dbReference type="GeneID" id="103507798"/>
<feature type="region of interest" description="Disordered" evidence="1">
    <location>
        <begin position="175"/>
        <end position="199"/>
    </location>
</feature>
<feature type="compositionally biased region" description="Polar residues" evidence="1">
    <location>
        <begin position="324"/>
        <end position="335"/>
    </location>
</feature>
<feature type="compositionally biased region" description="Acidic residues" evidence="1">
    <location>
        <begin position="653"/>
        <end position="663"/>
    </location>
</feature>
<feature type="compositionally biased region" description="Basic residues" evidence="1">
    <location>
        <begin position="871"/>
        <end position="880"/>
    </location>
</feature>
<evidence type="ECO:0000313" key="2">
    <source>
        <dbReference type="Proteomes" id="UP000079169"/>
    </source>
</evidence>
<feature type="region of interest" description="Disordered" evidence="1">
    <location>
        <begin position="304"/>
        <end position="335"/>
    </location>
</feature>
<dbReference type="PaxDb" id="121845-A0A3Q0IVG6"/>
<feature type="compositionally biased region" description="Polar residues" evidence="1">
    <location>
        <begin position="592"/>
        <end position="603"/>
    </location>
</feature>
<feature type="compositionally biased region" description="Basic residues" evidence="1">
    <location>
        <begin position="929"/>
        <end position="942"/>
    </location>
</feature>
<feature type="compositionally biased region" description="Basic and acidic residues" evidence="1">
    <location>
        <begin position="707"/>
        <end position="735"/>
    </location>
</feature>
<feature type="region of interest" description="Disordered" evidence="1">
    <location>
        <begin position="707"/>
        <end position="942"/>
    </location>
</feature>
<sequence>MLPPLLNMEDYSYFQNIIESLSILHEYMDKCLLRGEPENDISDRTQASRHVISDTVQKITHLITKKAKLYQILTERNKMLETRVKTIAHLLRAVDKMTQLPEIPVLIKEENQSYITELAPEEEDNQLSVIAEITEPETNSNPGDSTLDGKSIGDNDVNVNLNHDEYLDQNEHLDEEHNQDAEMKDETSPPSQNQQPIQEPMNSNLCTARMSNRHNFETSTPKPTCQPNTGLENPRRKFFQKPTIIDKLIKPSTGPSGLPKDENGKENSEKELGIKNGIDKDHNQHDTISLQDSIQPIYSDISSDEEYLEDSKDEVQHNPAVKKPSSSVDHPISNNPIKFKLKEPVLNVDKLGSTEQLKKSADIIRRELQKSKREKYAKHGIREKPTAKKPGDNTSEEENYSDALSDISNVEDHELIDLTEVDGQEITHGRKPIRFNEKLEDKGTAKQTKIILTTGENNQKVEVNLEDEDDSDSDTEDELDEDDDNDDEMTEEIGEKKYQRVHAFWKPSVRSDFNLEGTTGDEDIELTATHIQNEENIDITQLRDQPITKTQDQQITKDQNQEIAKTNETHAVKESNQTIDLMTIRNYDSSSLENDTLSSTHTQSDCKDGDQNNMSNENKRSNETKGSEEKIKQKDEAYNKRENDDNASQRFEDSDEYDTDEEQNGNKGEVEATTFLSLTSKTIVYKVGENVNVLSDSFLNMKEREGDVSDNRKVVGDTRKANGGHETEHRNERRNGQRLGNTFSQHQYKIQNDDKQGISKTRTEYLQGNKSREPDEKDSKALERELSDASDMDDDKTHMDVEDTRQNGESENKIRHDKGNQKQMESKFENENIEESKSSAEEETLKPRRILRRRKIIEESSTDTEGDDARAKKKPKKQQGKSKQDKTKEEDEDNEWRLNVRDRPKRNCAKSRKLLESDEDKESIGPIKSKAKPRQRSHKRNG</sequence>
<feature type="compositionally biased region" description="Basic and acidic residues" evidence="1">
    <location>
        <begin position="751"/>
        <end position="763"/>
    </location>
</feature>
<evidence type="ECO:0000313" key="3">
    <source>
        <dbReference type="RefSeq" id="XP_026678360.1"/>
    </source>
</evidence>
<feature type="compositionally biased region" description="Basic and acidic residues" evidence="1">
    <location>
        <begin position="882"/>
        <end position="902"/>
    </location>
</feature>
<feature type="compositionally biased region" description="Polar residues" evidence="1">
    <location>
        <begin position="738"/>
        <end position="750"/>
    </location>
</feature>
<dbReference type="AlphaFoldDB" id="A0A3Q0IVG6"/>
<feature type="compositionally biased region" description="Basic and acidic residues" evidence="1">
    <location>
        <begin position="770"/>
        <end position="787"/>
    </location>
</feature>
<dbReference type="KEGG" id="dci:103507798"/>
<feature type="region of interest" description="Disordered" evidence="1">
    <location>
        <begin position="134"/>
        <end position="159"/>
    </location>
</feature>
<feature type="region of interest" description="Disordered" evidence="1">
    <location>
        <begin position="453"/>
        <end position="489"/>
    </location>
</feature>
<gene>
    <name evidence="3" type="primary">LOC103507798</name>
</gene>
<name>A0A3Q0IVG6_DIACI</name>
<feature type="region of interest" description="Disordered" evidence="1">
    <location>
        <begin position="592"/>
        <end position="668"/>
    </location>
</feature>